<dbReference type="EMBL" id="JAKOAV010000017">
    <property type="protein sequence ID" value="MDF9408656.1"/>
    <property type="molecule type" value="Genomic_DNA"/>
</dbReference>
<dbReference type="SUPFAM" id="SSF46955">
    <property type="entry name" value="Putative DNA-binding domain"/>
    <property type="match status" value="1"/>
</dbReference>
<dbReference type="GO" id="GO:0006355">
    <property type="term" value="P:regulation of DNA-templated transcription"/>
    <property type="evidence" value="ECO:0007669"/>
    <property type="project" value="InterPro"/>
</dbReference>
<dbReference type="AlphaFoldDB" id="A0A9X4H2V2"/>
<evidence type="ECO:0000313" key="2">
    <source>
        <dbReference type="EMBL" id="MDF9408656.1"/>
    </source>
</evidence>
<accession>A0A9X4H2V2</accession>
<evidence type="ECO:0000259" key="1">
    <source>
        <dbReference type="Pfam" id="PF13411"/>
    </source>
</evidence>
<feature type="domain" description="HTH merR-type" evidence="1">
    <location>
        <begin position="6"/>
        <end position="73"/>
    </location>
</feature>
<dbReference type="Pfam" id="PF13411">
    <property type="entry name" value="MerR_1"/>
    <property type="match status" value="1"/>
</dbReference>
<dbReference type="RefSeq" id="WP_277443998.1">
    <property type="nucleotide sequence ID" value="NZ_JAKOAV010000017.1"/>
</dbReference>
<reference evidence="2" key="1">
    <citation type="submission" date="2022-02" db="EMBL/GenBank/DDBJ databases">
        <authorList>
            <person name="Leng L."/>
        </authorList>
    </citation>
    <scope>NUCLEOTIDE SEQUENCE</scope>
    <source>
        <strain evidence="2">JI</strain>
    </source>
</reference>
<keyword evidence="3" id="KW-1185">Reference proteome</keyword>
<comment type="caution">
    <text evidence="2">The sequence shown here is derived from an EMBL/GenBank/DDBJ whole genome shotgun (WGS) entry which is preliminary data.</text>
</comment>
<gene>
    <name evidence="2" type="ORF">L7E55_09855</name>
</gene>
<dbReference type="Gene3D" id="1.10.1660.10">
    <property type="match status" value="1"/>
</dbReference>
<protein>
    <submittedName>
        <fullName evidence="2">MerR family transcriptional regulator</fullName>
    </submittedName>
</protein>
<organism evidence="2 3">
    <name type="scientific">Pelotomaculum isophthalicicum JI</name>
    <dbReference type="NCBI Taxonomy" id="947010"/>
    <lineage>
        <taxon>Bacteria</taxon>
        <taxon>Bacillati</taxon>
        <taxon>Bacillota</taxon>
        <taxon>Clostridia</taxon>
        <taxon>Eubacteriales</taxon>
        <taxon>Desulfotomaculaceae</taxon>
        <taxon>Pelotomaculum</taxon>
    </lineage>
</organism>
<proteinExistence type="predicted"/>
<dbReference type="Proteomes" id="UP001154312">
    <property type="component" value="Unassembled WGS sequence"/>
</dbReference>
<name>A0A9X4H2V2_9FIRM</name>
<sequence>MDNNLRMKEIVEKTGENKSTVLHYIRMGLLPEPVRTSKNMAYYPEIYIKLINIIRTLQSRFFLPLHAIKRILDFIGQNPTIDRAVHIYELLYKMAYAEPGDPERTYSRKELLQETGMKSGELENLEQLQLLVPFENDMYNNDDLVVAKSLMMVKKNHIPLEGLDFLPDLLGQVAARSSEFRDMSIKGLNDEEEWEITRFLSGNLIGFSNYLVRRFLYRELKKKYKAGPVEAG</sequence>
<dbReference type="InterPro" id="IPR009061">
    <property type="entry name" value="DNA-bd_dom_put_sf"/>
</dbReference>
<dbReference type="GO" id="GO:0003677">
    <property type="term" value="F:DNA binding"/>
    <property type="evidence" value="ECO:0007669"/>
    <property type="project" value="InterPro"/>
</dbReference>
<dbReference type="InterPro" id="IPR000551">
    <property type="entry name" value="MerR-type_HTH_dom"/>
</dbReference>
<evidence type="ECO:0000313" key="3">
    <source>
        <dbReference type="Proteomes" id="UP001154312"/>
    </source>
</evidence>